<proteinExistence type="predicted"/>
<gene>
    <name evidence="2" type="ORF">C491_17794</name>
</gene>
<sequence length="94" mass="10425">MLNEDTLMTVHPLPLENPMATDRRSPQVDTTEELATTIGLYVLGEISLGKAAERTGVTRWEMEEILSDAGVEVRLGPQNKDDLEDEVETALDLE</sequence>
<organism evidence="2 3">
    <name type="scientific">Natronococcus amylolyticus DSM 10524</name>
    <dbReference type="NCBI Taxonomy" id="1227497"/>
    <lineage>
        <taxon>Archaea</taxon>
        <taxon>Methanobacteriati</taxon>
        <taxon>Methanobacteriota</taxon>
        <taxon>Stenosarchaea group</taxon>
        <taxon>Halobacteria</taxon>
        <taxon>Halobacteriales</taxon>
        <taxon>Natrialbaceae</taxon>
        <taxon>Natronococcus</taxon>
    </lineage>
</organism>
<comment type="caution">
    <text evidence="2">The sequence shown here is derived from an EMBL/GenBank/DDBJ whole genome shotgun (WGS) entry which is preliminary data.</text>
</comment>
<dbReference type="STRING" id="1227497.C491_17794"/>
<keyword evidence="3" id="KW-1185">Reference proteome</keyword>
<protein>
    <submittedName>
        <fullName evidence="2">Uncharacterized protein</fullName>
    </submittedName>
</protein>
<dbReference type="AlphaFoldDB" id="L9WZR2"/>
<dbReference type="EMBL" id="AOIB01000033">
    <property type="protein sequence ID" value="ELY54974.1"/>
    <property type="molecule type" value="Genomic_DNA"/>
</dbReference>
<name>L9WZR2_9EURY</name>
<reference evidence="2 3" key="1">
    <citation type="journal article" date="2014" name="PLoS Genet.">
        <title>Phylogenetically driven sequencing of extremely halophilic archaea reveals strategies for static and dynamic osmo-response.</title>
        <authorList>
            <person name="Becker E.A."/>
            <person name="Seitzer P.M."/>
            <person name="Tritt A."/>
            <person name="Larsen D."/>
            <person name="Krusor M."/>
            <person name="Yao A.I."/>
            <person name="Wu D."/>
            <person name="Madern D."/>
            <person name="Eisen J.A."/>
            <person name="Darling A.E."/>
            <person name="Facciotti M.T."/>
        </authorList>
    </citation>
    <scope>NUCLEOTIDE SEQUENCE [LARGE SCALE GENOMIC DNA]</scope>
    <source>
        <strain evidence="2 3">DSM 10524</strain>
    </source>
</reference>
<accession>L9WZR2</accession>
<dbReference type="InterPro" id="IPR005368">
    <property type="entry name" value="UPF0175"/>
</dbReference>
<feature type="region of interest" description="Disordered" evidence="1">
    <location>
        <begin position="1"/>
        <end position="29"/>
    </location>
</feature>
<evidence type="ECO:0000313" key="3">
    <source>
        <dbReference type="Proteomes" id="UP000011688"/>
    </source>
</evidence>
<dbReference type="eggNOG" id="arCOG08906">
    <property type="taxonomic scope" value="Archaea"/>
</dbReference>
<dbReference type="Pfam" id="PF03683">
    <property type="entry name" value="UPF0175"/>
    <property type="match status" value="1"/>
</dbReference>
<dbReference type="Proteomes" id="UP000011688">
    <property type="component" value="Unassembled WGS sequence"/>
</dbReference>
<evidence type="ECO:0000256" key="1">
    <source>
        <dbReference type="SAM" id="MobiDB-lite"/>
    </source>
</evidence>
<evidence type="ECO:0000313" key="2">
    <source>
        <dbReference type="EMBL" id="ELY54974.1"/>
    </source>
</evidence>